<dbReference type="AlphaFoldDB" id="A0A2W1NG77"/>
<comment type="caution">
    <text evidence="5">The sequence shown here is derived from an EMBL/GenBank/DDBJ whole genome shotgun (WGS) entry which is preliminary data.</text>
</comment>
<gene>
    <name evidence="5" type="ORF">DNU06_05665</name>
</gene>
<evidence type="ECO:0000256" key="2">
    <source>
        <dbReference type="ARBA" id="ARBA00023125"/>
    </source>
</evidence>
<evidence type="ECO:0000256" key="1">
    <source>
        <dbReference type="ARBA" id="ARBA00023015"/>
    </source>
</evidence>
<dbReference type="GO" id="GO:0003700">
    <property type="term" value="F:DNA-binding transcription factor activity"/>
    <property type="evidence" value="ECO:0007669"/>
    <property type="project" value="InterPro"/>
</dbReference>
<dbReference type="PROSITE" id="PS50995">
    <property type="entry name" value="HTH_MARR_2"/>
    <property type="match status" value="1"/>
</dbReference>
<protein>
    <submittedName>
        <fullName evidence="5">MarR family transcriptional regulator</fullName>
    </submittedName>
</protein>
<dbReference type="RefSeq" id="WP_111062256.1">
    <property type="nucleotide sequence ID" value="NZ_JBHUCU010000002.1"/>
</dbReference>
<dbReference type="PANTHER" id="PTHR42756">
    <property type="entry name" value="TRANSCRIPTIONAL REGULATOR, MARR"/>
    <property type="match status" value="1"/>
</dbReference>
<keyword evidence="3" id="KW-0804">Transcription</keyword>
<keyword evidence="6" id="KW-1185">Reference proteome</keyword>
<evidence type="ECO:0000313" key="5">
    <source>
        <dbReference type="EMBL" id="PZE18103.1"/>
    </source>
</evidence>
<dbReference type="PRINTS" id="PR00598">
    <property type="entry name" value="HTHMARR"/>
</dbReference>
<keyword evidence="1" id="KW-0805">Transcription regulation</keyword>
<reference evidence="5 6" key="1">
    <citation type="submission" date="2018-06" db="EMBL/GenBank/DDBJ databases">
        <title>The draft genome sequence of Crocinitomix sp. SM1701.</title>
        <authorList>
            <person name="Zhang X."/>
        </authorList>
    </citation>
    <scope>NUCLEOTIDE SEQUENCE [LARGE SCALE GENOMIC DNA]</scope>
    <source>
        <strain evidence="5 6">SM1701</strain>
    </source>
</reference>
<sequence length="169" mass="19570">MQLILYYFCAMLPKDFKDSLAPNLGRTVKMMEHRVDHMLTSKGFDLTKMQFLLLHKLQEHDGVNQNDLAMFSNRNKSSLTRAINVLEKKNYLARIPSKEDKRVNHLFITKAGLQILDQTSPVFNEMSGIIQKGFKAEELKLLINMLKRIQANVNEDFATHTFINSNKNQ</sequence>
<organism evidence="5 6">
    <name type="scientific">Putridiphycobacter roseus</name>
    <dbReference type="NCBI Taxonomy" id="2219161"/>
    <lineage>
        <taxon>Bacteria</taxon>
        <taxon>Pseudomonadati</taxon>
        <taxon>Bacteroidota</taxon>
        <taxon>Flavobacteriia</taxon>
        <taxon>Flavobacteriales</taxon>
        <taxon>Crocinitomicaceae</taxon>
        <taxon>Putridiphycobacter</taxon>
    </lineage>
</organism>
<dbReference type="SMART" id="SM00347">
    <property type="entry name" value="HTH_MARR"/>
    <property type="match status" value="1"/>
</dbReference>
<dbReference type="SUPFAM" id="SSF46785">
    <property type="entry name" value="Winged helix' DNA-binding domain"/>
    <property type="match status" value="1"/>
</dbReference>
<dbReference type="OrthoDB" id="996843at2"/>
<proteinExistence type="predicted"/>
<dbReference type="EMBL" id="QKSB01000002">
    <property type="protein sequence ID" value="PZE18103.1"/>
    <property type="molecule type" value="Genomic_DNA"/>
</dbReference>
<dbReference type="InterPro" id="IPR036388">
    <property type="entry name" value="WH-like_DNA-bd_sf"/>
</dbReference>
<name>A0A2W1NG77_9FLAO</name>
<evidence type="ECO:0000259" key="4">
    <source>
        <dbReference type="PROSITE" id="PS50995"/>
    </source>
</evidence>
<dbReference type="PANTHER" id="PTHR42756:SF1">
    <property type="entry name" value="TRANSCRIPTIONAL REPRESSOR OF EMRAB OPERON"/>
    <property type="match status" value="1"/>
</dbReference>
<evidence type="ECO:0000313" key="6">
    <source>
        <dbReference type="Proteomes" id="UP000249248"/>
    </source>
</evidence>
<dbReference type="GO" id="GO:0003677">
    <property type="term" value="F:DNA binding"/>
    <property type="evidence" value="ECO:0007669"/>
    <property type="project" value="UniProtKB-KW"/>
</dbReference>
<dbReference type="InterPro" id="IPR000835">
    <property type="entry name" value="HTH_MarR-typ"/>
</dbReference>
<dbReference type="Gene3D" id="1.10.10.10">
    <property type="entry name" value="Winged helix-like DNA-binding domain superfamily/Winged helix DNA-binding domain"/>
    <property type="match status" value="1"/>
</dbReference>
<dbReference type="InterPro" id="IPR036390">
    <property type="entry name" value="WH_DNA-bd_sf"/>
</dbReference>
<dbReference type="Pfam" id="PF01047">
    <property type="entry name" value="MarR"/>
    <property type="match status" value="1"/>
</dbReference>
<evidence type="ECO:0000256" key="3">
    <source>
        <dbReference type="ARBA" id="ARBA00023163"/>
    </source>
</evidence>
<dbReference type="Proteomes" id="UP000249248">
    <property type="component" value="Unassembled WGS sequence"/>
</dbReference>
<feature type="domain" description="HTH marR-type" evidence="4">
    <location>
        <begin position="17"/>
        <end position="151"/>
    </location>
</feature>
<keyword evidence="2" id="KW-0238">DNA-binding</keyword>
<accession>A0A2W1NG77</accession>